<dbReference type="Proteomes" id="UP000239907">
    <property type="component" value="Unassembled WGS sequence"/>
</dbReference>
<evidence type="ECO:0008006" key="3">
    <source>
        <dbReference type="Google" id="ProtNLM"/>
    </source>
</evidence>
<reference evidence="1 2" key="1">
    <citation type="submission" date="2016-12" db="EMBL/GenBank/DDBJ databases">
        <title>Study of bacterial adaptation to deep sea.</title>
        <authorList>
            <person name="Song J."/>
            <person name="Yoshizawa S."/>
            <person name="Kogure K."/>
        </authorList>
    </citation>
    <scope>NUCLEOTIDE SEQUENCE [LARGE SCALE GENOMIC DNA]</scope>
    <source>
        <strain evidence="1 2">SAORIC-165</strain>
    </source>
</reference>
<evidence type="ECO:0000313" key="2">
    <source>
        <dbReference type="Proteomes" id="UP000239907"/>
    </source>
</evidence>
<dbReference type="EMBL" id="MQWA01000001">
    <property type="protein sequence ID" value="PQJ27779.1"/>
    <property type="molecule type" value="Genomic_DNA"/>
</dbReference>
<proteinExistence type="predicted"/>
<name>A0A2S7TYF1_9BACT</name>
<evidence type="ECO:0000313" key="1">
    <source>
        <dbReference type="EMBL" id="PQJ27779.1"/>
    </source>
</evidence>
<accession>A0A2S7TYF1</accession>
<dbReference type="AlphaFoldDB" id="A0A2S7TYF1"/>
<dbReference type="OrthoDB" id="5919017at2"/>
<comment type="caution">
    <text evidence="1">The sequence shown here is derived from an EMBL/GenBank/DDBJ whole genome shotgun (WGS) entry which is preliminary data.</text>
</comment>
<keyword evidence="2" id="KW-1185">Reference proteome</keyword>
<organism evidence="1 2">
    <name type="scientific">Rubritalea profundi</name>
    <dbReference type="NCBI Taxonomy" id="1658618"/>
    <lineage>
        <taxon>Bacteria</taxon>
        <taxon>Pseudomonadati</taxon>
        <taxon>Verrucomicrobiota</taxon>
        <taxon>Verrucomicrobiia</taxon>
        <taxon>Verrucomicrobiales</taxon>
        <taxon>Rubritaleaceae</taxon>
        <taxon>Rubritalea</taxon>
    </lineage>
</organism>
<dbReference type="RefSeq" id="WP_105042266.1">
    <property type="nucleotide sequence ID" value="NZ_MQWA01000001.1"/>
</dbReference>
<gene>
    <name evidence="1" type="ORF">BSZ32_04185</name>
</gene>
<protein>
    <recommendedName>
        <fullName evidence="3">RloB domain-containing protein</fullName>
    </recommendedName>
</protein>
<sequence>MARESIVLFGEGKTEAIFLNHLKKVYEADKDKRLKIKVDKGQGKSPQDVANRLVNKLLKLGCYDRSLLLIDSDIEHKIKSAFLKKNSITLALSVPQCLEGLMLSILGELPKGGLHSSSKELKSAFIKLLNTDEAGYSMKLRSRCPQLFPKELLEAKRSTLPEFDAILNFMGV</sequence>